<protein>
    <submittedName>
        <fullName evidence="1 3">Uncharacterized protein</fullName>
    </submittedName>
</protein>
<reference evidence="3" key="1">
    <citation type="submission" date="2016-06" db="UniProtKB">
        <authorList>
            <consortium name="WormBaseParasite"/>
        </authorList>
    </citation>
    <scope>IDENTIFICATION</scope>
</reference>
<evidence type="ECO:0000313" key="1">
    <source>
        <dbReference type="EMBL" id="VDM03416.1"/>
    </source>
</evidence>
<dbReference type="Proteomes" id="UP000275846">
    <property type="component" value="Unassembled WGS sequence"/>
</dbReference>
<sequence>MGRCRLMSPPATFAIYGSMSDPTSGLLDSVLTPGTGGTHIFALSERVIAAEVHPVLPPKFNHIHVKIVFSITCHVPLHANCVSSGAAEQ</sequence>
<evidence type="ECO:0000313" key="3">
    <source>
        <dbReference type="WBParaSite" id="SSLN_0001767901-mRNA-1"/>
    </source>
</evidence>
<proteinExistence type="predicted"/>
<dbReference type="WBParaSite" id="SSLN_0001767901-mRNA-1">
    <property type="protein sequence ID" value="SSLN_0001767901-mRNA-1"/>
    <property type="gene ID" value="SSLN_0001767901"/>
</dbReference>
<name>A0A183TKN2_SCHSO</name>
<keyword evidence="2" id="KW-1185">Reference proteome</keyword>
<accession>A0A183TKN2</accession>
<dbReference type="AlphaFoldDB" id="A0A183TKN2"/>
<evidence type="ECO:0000313" key="2">
    <source>
        <dbReference type="Proteomes" id="UP000275846"/>
    </source>
</evidence>
<reference evidence="1 2" key="2">
    <citation type="submission" date="2018-11" db="EMBL/GenBank/DDBJ databases">
        <authorList>
            <consortium name="Pathogen Informatics"/>
        </authorList>
    </citation>
    <scope>NUCLEOTIDE SEQUENCE [LARGE SCALE GENOMIC DNA]</scope>
    <source>
        <strain evidence="1 2">NST_G2</strain>
    </source>
</reference>
<organism evidence="3">
    <name type="scientific">Schistocephalus solidus</name>
    <name type="common">Tapeworm</name>
    <dbReference type="NCBI Taxonomy" id="70667"/>
    <lineage>
        <taxon>Eukaryota</taxon>
        <taxon>Metazoa</taxon>
        <taxon>Spiralia</taxon>
        <taxon>Lophotrochozoa</taxon>
        <taxon>Platyhelminthes</taxon>
        <taxon>Cestoda</taxon>
        <taxon>Eucestoda</taxon>
        <taxon>Diphyllobothriidea</taxon>
        <taxon>Diphyllobothriidae</taxon>
        <taxon>Schistocephalus</taxon>
    </lineage>
</organism>
<dbReference type="EMBL" id="UYSU01041863">
    <property type="protein sequence ID" value="VDM03416.1"/>
    <property type="molecule type" value="Genomic_DNA"/>
</dbReference>
<gene>
    <name evidence="1" type="ORF">SSLN_LOCUS17030</name>
</gene>